<dbReference type="SUPFAM" id="SSF100950">
    <property type="entry name" value="NagB/RpiA/CoA transferase-like"/>
    <property type="match status" value="1"/>
</dbReference>
<sequence>MQNKHLDDDVIASSEDQLNIRIAWYYYITDMTQQQIADRFGITRVRVNKALANSRETGVVQIRINSKLASCIRLEYELERMYGLERVTVVPTPEDQRFIFRVLGVGVAPYIHDQLVDGCTLAVGWGRTLRQAVRETRGKSLPNLKVLSLLGGLHYGSANNTAEIASSFASLFGGSYYYLAAPVYASSDEYRDMMLAEGSVQDVLGQARNADMALVTVGDLSKRSLMIELGLVSPEDARTLKAAGAVGDLLGHYLNKDGEEVDHPLNRRVISLDLEDIRHIRKVVLVSGGPYKADIIRAVLLRKFVHELVIDEATAEQLIGQPVTENPHLEKRVS</sequence>
<dbReference type="InterPro" id="IPR036390">
    <property type="entry name" value="WH_DNA-bd_sf"/>
</dbReference>
<gene>
    <name evidence="6" type="ORF">SAE02_46610</name>
</gene>
<dbReference type="InterPro" id="IPR007324">
    <property type="entry name" value="Sugar-bd_dom_put"/>
</dbReference>
<dbReference type="AlphaFoldDB" id="A0A512DVL4"/>
<dbReference type="GO" id="GO:0003677">
    <property type="term" value="F:DNA binding"/>
    <property type="evidence" value="ECO:0007669"/>
    <property type="project" value="UniProtKB-KW"/>
</dbReference>
<dbReference type="InterPro" id="IPR051054">
    <property type="entry name" value="SorC_transcr_regulators"/>
</dbReference>
<dbReference type="GO" id="GO:0030246">
    <property type="term" value="F:carbohydrate binding"/>
    <property type="evidence" value="ECO:0007669"/>
    <property type="project" value="InterPro"/>
</dbReference>
<keyword evidence="3 6" id="KW-0238">DNA-binding</keyword>
<reference evidence="6 7" key="1">
    <citation type="submission" date="2019-07" db="EMBL/GenBank/DDBJ databases">
        <title>Whole genome shotgun sequence of Skermanella aerolata NBRC 106429.</title>
        <authorList>
            <person name="Hosoyama A."/>
            <person name="Uohara A."/>
            <person name="Ohji S."/>
            <person name="Ichikawa N."/>
        </authorList>
    </citation>
    <scope>NUCLEOTIDE SEQUENCE [LARGE SCALE GENOMIC DNA]</scope>
    <source>
        <strain evidence="6 7">NBRC 106429</strain>
    </source>
</reference>
<comment type="similarity">
    <text evidence="1">Belongs to the SorC transcriptional regulatory family.</text>
</comment>
<evidence type="ECO:0000256" key="4">
    <source>
        <dbReference type="ARBA" id="ARBA00023163"/>
    </source>
</evidence>
<dbReference type="PANTHER" id="PTHR34294">
    <property type="entry name" value="TRANSCRIPTIONAL REGULATOR-RELATED"/>
    <property type="match status" value="1"/>
</dbReference>
<dbReference type="EMBL" id="BJYZ01000022">
    <property type="protein sequence ID" value="GEO40513.1"/>
    <property type="molecule type" value="Genomic_DNA"/>
</dbReference>
<dbReference type="RefSeq" id="WP_044430482.1">
    <property type="nucleotide sequence ID" value="NZ_BJYZ01000022.1"/>
</dbReference>
<evidence type="ECO:0000256" key="3">
    <source>
        <dbReference type="ARBA" id="ARBA00023125"/>
    </source>
</evidence>
<comment type="caution">
    <text evidence="6">The sequence shown here is derived from an EMBL/GenBank/DDBJ whole genome shotgun (WGS) entry which is preliminary data.</text>
</comment>
<dbReference type="Proteomes" id="UP000321523">
    <property type="component" value="Unassembled WGS sequence"/>
</dbReference>
<keyword evidence="7" id="KW-1185">Reference proteome</keyword>
<accession>A0A512DVL4</accession>
<dbReference type="InterPro" id="IPR037171">
    <property type="entry name" value="NagB/RpiA_transferase-like"/>
</dbReference>
<keyword evidence="2" id="KW-0805">Transcription regulation</keyword>
<evidence type="ECO:0000256" key="2">
    <source>
        <dbReference type="ARBA" id="ARBA00023015"/>
    </source>
</evidence>
<protein>
    <submittedName>
        <fullName evidence="6">DNA-binding transcriptional regulator</fullName>
    </submittedName>
</protein>
<dbReference type="Gene3D" id="3.40.50.1360">
    <property type="match status" value="1"/>
</dbReference>
<dbReference type="PANTHER" id="PTHR34294:SF1">
    <property type="entry name" value="TRANSCRIPTIONAL REGULATOR LSRR"/>
    <property type="match status" value="1"/>
</dbReference>
<name>A0A512DVL4_9PROT</name>
<proteinExistence type="inferred from homology"/>
<dbReference type="Pfam" id="PF04198">
    <property type="entry name" value="Sugar-bind"/>
    <property type="match status" value="1"/>
</dbReference>
<evidence type="ECO:0000313" key="7">
    <source>
        <dbReference type="Proteomes" id="UP000321523"/>
    </source>
</evidence>
<evidence type="ECO:0000256" key="1">
    <source>
        <dbReference type="ARBA" id="ARBA00010466"/>
    </source>
</evidence>
<dbReference type="Gene3D" id="1.10.10.10">
    <property type="entry name" value="Winged helix-like DNA-binding domain superfamily/Winged helix DNA-binding domain"/>
    <property type="match status" value="1"/>
</dbReference>
<evidence type="ECO:0000259" key="5">
    <source>
        <dbReference type="Pfam" id="PF04198"/>
    </source>
</evidence>
<dbReference type="SUPFAM" id="SSF46785">
    <property type="entry name" value="Winged helix' DNA-binding domain"/>
    <property type="match status" value="1"/>
</dbReference>
<organism evidence="6 7">
    <name type="scientific">Skermanella aerolata</name>
    <dbReference type="NCBI Taxonomy" id="393310"/>
    <lineage>
        <taxon>Bacteria</taxon>
        <taxon>Pseudomonadati</taxon>
        <taxon>Pseudomonadota</taxon>
        <taxon>Alphaproteobacteria</taxon>
        <taxon>Rhodospirillales</taxon>
        <taxon>Azospirillaceae</taxon>
        <taxon>Skermanella</taxon>
    </lineage>
</organism>
<keyword evidence="4" id="KW-0804">Transcription</keyword>
<feature type="domain" description="Sugar-binding" evidence="5">
    <location>
        <begin position="68"/>
        <end position="319"/>
    </location>
</feature>
<evidence type="ECO:0000313" key="6">
    <source>
        <dbReference type="EMBL" id="GEO40513.1"/>
    </source>
</evidence>
<dbReference type="InterPro" id="IPR036388">
    <property type="entry name" value="WH-like_DNA-bd_sf"/>
</dbReference>
<dbReference type="OrthoDB" id="7355674at2"/>